<evidence type="ECO:0000256" key="2">
    <source>
        <dbReference type="ARBA" id="ARBA00022475"/>
    </source>
</evidence>
<dbReference type="PROSITE" id="PS50111">
    <property type="entry name" value="CHEMOTAXIS_TRANSDUC_2"/>
    <property type="match status" value="1"/>
</dbReference>
<dbReference type="PANTHER" id="PTHR32089:SF112">
    <property type="entry name" value="LYSOZYME-LIKE PROTEIN-RELATED"/>
    <property type="match status" value="1"/>
</dbReference>
<protein>
    <submittedName>
        <fullName evidence="10">Methyl-accepting chemotaxis protein</fullName>
    </submittedName>
</protein>
<feature type="domain" description="HAMP" evidence="9">
    <location>
        <begin position="230"/>
        <end position="281"/>
    </location>
</feature>
<feature type="transmembrane region" description="Helical" evidence="7">
    <location>
        <begin position="21"/>
        <end position="41"/>
    </location>
</feature>
<evidence type="ECO:0000313" key="10">
    <source>
        <dbReference type="EMBL" id="RCX14917.1"/>
    </source>
</evidence>
<dbReference type="CDD" id="cd11386">
    <property type="entry name" value="MCP_signal"/>
    <property type="match status" value="1"/>
</dbReference>
<accession>A0A369B391</accession>
<dbReference type="Proteomes" id="UP000253090">
    <property type="component" value="Unassembled WGS sequence"/>
</dbReference>
<dbReference type="PROSITE" id="PS50885">
    <property type="entry name" value="HAMP"/>
    <property type="match status" value="1"/>
</dbReference>
<evidence type="ECO:0000313" key="11">
    <source>
        <dbReference type="Proteomes" id="UP000253090"/>
    </source>
</evidence>
<comment type="caution">
    <text evidence="10">The sequence shown here is derived from an EMBL/GenBank/DDBJ whole genome shotgun (WGS) entry which is preliminary data.</text>
</comment>
<evidence type="ECO:0000256" key="1">
    <source>
        <dbReference type="ARBA" id="ARBA00004236"/>
    </source>
</evidence>
<proteinExistence type="inferred from homology"/>
<keyword evidence="7" id="KW-1133">Transmembrane helix</keyword>
<feature type="domain" description="Methyl-accepting transducer" evidence="8">
    <location>
        <begin position="300"/>
        <end position="536"/>
    </location>
</feature>
<gene>
    <name evidence="10" type="ORF">DFP94_11656</name>
</gene>
<dbReference type="SUPFAM" id="SSF58104">
    <property type="entry name" value="Methyl-accepting chemotaxis protein (MCP) signaling domain"/>
    <property type="match status" value="1"/>
</dbReference>
<evidence type="ECO:0000256" key="4">
    <source>
        <dbReference type="ARBA" id="ARBA00023224"/>
    </source>
</evidence>
<evidence type="ECO:0000256" key="7">
    <source>
        <dbReference type="SAM" id="Phobius"/>
    </source>
</evidence>
<evidence type="ECO:0000259" key="8">
    <source>
        <dbReference type="PROSITE" id="PS50111"/>
    </source>
</evidence>
<comment type="subcellular location">
    <subcellularLocation>
        <location evidence="1">Cell membrane</location>
    </subcellularLocation>
</comment>
<keyword evidence="7" id="KW-0812">Transmembrane</keyword>
<dbReference type="Gene3D" id="1.10.287.950">
    <property type="entry name" value="Methyl-accepting chemotaxis protein"/>
    <property type="match status" value="1"/>
</dbReference>
<evidence type="ECO:0000259" key="9">
    <source>
        <dbReference type="PROSITE" id="PS50885"/>
    </source>
</evidence>
<evidence type="ECO:0000256" key="6">
    <source>
        <dbReference type="PROSITE-ProRule" id="PRU00284"/>
    </source>
</evidence>
<dbReference type="RefSeq" id="WP_114498831.1">
    <property type="nucleotide sequence ID" value="NZ_QPJW01000016.1"/>
</dbReference>
<organism evidence="10 11">
    <name type="scientific">Fontibacillus phaseoli</name>
    <dbReference type="NCBI Taxonomy" id="1416533"/>
    <lineage>
        <taxon>Bacteria</taxon>
        <taxon>Bacillati</taxon>
        <taxon>Bacillota</taxon>
        <taxon>Bacilli</taxon>
        <taxon>Bacillales</taxon>
        <taxon>Paenibacillaceae</taxon>
        <taxon>Fontibacillus</taxon>
    </lineage>
</organism>
<keyword evidence="2" id="KW-1003">Cell membrane</keyword>
<reference evidence="10 11" key="1">
    <citation type="submission" date="2018-07" db="EMBL/GenBank/DDBJ databases">
        <title>Genomic Encyclopedia of Type Strains, Phase III (KMG-III): the genomes of soil and plant-associated and newly described type strains.</title>
        <authorList>
            <person name="Whitman W."/>
        </authorList>
    </citation>
    <scope>NUCLEOTIDE SEQUENCE [LARGE SCALE GENOMIC DNA]</scope>
    <source>
        <strain evidence="10 11">CECT 8333</strain>
    </source>
</reference>
<comment type="similarity">
    <text evidence="5">Belongs to the methyl-accepting chemotaxis (MCP) protein family.</text>
</comment>
<sequence>MKLAQRLGGFRRWSIVTKNMILTSASILMTGVILIASSYYFQGGVLRNQLESDSQKVMEAWSTKVTPAEASEAMKNTDRNSPVQQKLTKIFDDLSATHPDVAQGYIFGSKVTDNSTQMIAFPTAILDMFEGEGLHLGDMLGQPSFHVKGVQEMLKTKQITFTKPYKDDYGTWLTVLYPFQNENGEVLAYMGMDFDASVILSGQQDLLKYTSLALIIILLVILTFQYITLRRTFAPVKDLMNALEKLSQGDFSMQLKTNQSELGKVNEKFNSTVTNIKELVTTIKNVSSQSAEQARVLFTASEENHQTSTNITNHIEEISDKVSQQSKSIAESVTSLEEINSGVSTIAGSTSSLSEASLQMKEQSELGGDNIGKVMKQMDSIHQSVQNSVSSIEQLQKRSGEIEEIVQVITQISAQTHLLSLNASIEAARAGEEGRGFAVVANQVKKLAEESGKSAEKIADLVHYIQKETLTAVNAITDGQRNVEAGIDIVKETGELFYNILHATEEITSQIQEVSASTEEMAAETEQITTTIRQIAVLAERNADISGSIKSSALEQRSSAGKIVNSAESLNEISGKLEHVVEGLKL</sequence>
<name>A0A369B391_9BACL</name>
<feature type="transmembrane region" description="Helical" evidence="7">
    <location>
        <begin position="206"/>
        <end position="227"/>
    </location>
</feature>
<dbReference type="GO" id="GO:0005886">
    <property type="term" value="C:plasma membrane"/>
    <property type="evidence" value="ECO:0007669"/>
    <property type="project" value="UniProtKB-SubCell"/>
</dbReference>
<dbReference type="SMART" id="SM00304">
    <property type="entry name" value="HAMP"/>
    <property type="match status" value="1"/>
</dbReference>
<dbReference type="GO" id="GO:0007165">
    <property type="term" value="P:signal transduction"/>
    <property type="evidence" value="ECO:0007669"/>
    <property type="project" value="UniProtKB-KW"/>
</dbReference>
<keyword evidence="11" id="KW-1185">Reference proteome</keyword>
<dbReference type="CDD" id="cd06225">
    <property type="entry name" value="HAMP"/>
    <property type="match status" value="1"/>
</dbReference>
<dbReference type="OrthoDB" id="369835at2"/>
<keyword evidence="4 6" id="KW-0807">Transducer</keyword>
<dbReference type="Pfam" id="PF00015">
    <property type="entry name" value="MCPsignal"/>
    <property type="match status" value="1"/>
</dbReference>
<dbReference type="SMART" id="SM00283">
    <property type="entry name" value="MA"/>
    <property type="match status" value="1"/>
</dbReference>
<dbReference type="InterPro" id="IPR003660">
    <property type="entry name" value="HAMP_dom"/>
</dbReference>
<keyword evidence="3 7" id="KW-0472">Membrane</keyword>
<dbReference type="InterPro" id="IPR004089">
    <property type="entry name" value="MCPsignal_dom"/>
</dbReference>
<evidence type="ECO:0000256" key="3">
    <source>
        <dbReference type="ARBA" id="ARBA00023136"/>
    </source>
</evidence>
<dbReference type="AlphaFoldDB" id="A0A369B391"/>
<dbReference type="PANTHER" id="PTHR32089">
    <property type="entry name" value="METHYL-ACCEPTING CHEMOTAXIS PROTEIN MCPB"/>
    <property type="match status" value="1"/>
</dbReference>
<dbReference type="EMBL" id="QPJW01000016">
    <property type="protein sequence ID" value="RCX14917.1"/>
    <property type="molecule type" value="Genomic_DNA"/>
</dbReference>
<dbReference type="Gene3D" id="6.10.340.10">
    <property type="match status" value="1"/>
</dbReference>
<evidence type="ECO:0000256" key="5">
    <source>
        <dbReference type="ARBA" id="ARBA00029447"/>
    </source>
</evidence>